<dbReference type="eggNOG" id="ENOG50340ZR">
    <property type="taxonomic scope" value="Bacteria"/>
</dbReference>
<dbReference type="Proteomes" id="UP000001955">
    <property type="component" value="Chromosome"/>
</dbReference>
<sequence length="190" mass="21746">MFKLYRVLRKIPVLGSVFRIVNAYVYSGRLVYNTQVAPLNLWWSKVLKKMFYMLVFTIFVLQGDLFHMASLKWEPADTILSIFPSVLGFGIGVYGLMFVMPTSFMAFLIKNQAKLKFGPEIIHVDMGYPLVVYASVMLVAIFDKILSTPLMKFMCVWALFYGVAIVFELISFLFNASVLIMRESAKSSEK</sequence>
<evidence type="ECO:0000313" key="3">
    <source>
        <dbReference type="Proteomes" id="UP000001955"/>
    </source>
</evidence>
<dbReference type="AlphaFoldDB" id="I2B9H8"/>
<proteinExistence type="predicted"/>
<keyword evidence="3" id="KW-1185">Reference proteome</keyword>
<feature type="transmembrane region" description="Helical" evidence="1">
    <location>
        <begin position="50"/>
        <end position="70"/>
    </location>
</feature>
<feature type="transmembrane region" description="Helical" evidence="1">
    <location>
        <begin position="82"/>
        <end position="109"/>
    </location>
</feature>
<protein>
    <recommendedName>
        <fullName evidence="4">Transmembrane protein</fullName>
    </recommendedName>
</protein>
<keyword evidence="1" id="KW-1133">Transmembrane helix</keyword>
<keyword evidence="1" id="KW-0472">Membrane</keyword>
<name>I2B9H8_SHIBC</name>
<organism evidence="2 3">
    <name type="scientific">Shimwellia blattae (strain ATCC 29907 / DSM 4481 / JCM 1650 / NBRC 105725 / CDC 9005-74)</name>
    <name type="common">Escherichia blattae</name>
    <dbReference type="NCBI Taxonomy" id="630626"/>
    <lineage>
        <taxon>Bacteria</taxon>
        <taxon>Pseudomonadati</taxon>
        <taxon>Pseudomonadota</taxon>
        <taxon>Gammaproteobacteria</taxon>
        <taxon>Enterobacterales</taxon>
        <taxon>Enterobacteriaceae</taxon>
        <taxon>Shimwellia</taxon>
    </lineage>
</organism>
<dbReference type="EMBL" id="CP001560">
    <property type="protein sequence ID" value="AFJ47182.1"/>
    <property type="molecule type" value="Genomic_DNA"/>
</dbReference>
<accession>I2B9H8</accession>
<evidence type="ECO:0000313" key="2">
    <source>
        <dbReference type="EMBL" id="AFJ47182.1"/>
    </source>
</evidence>
<evidence type="ECO:0000256" key="1">
    <source>
        <dbReference type="SAM" id="Phobius"/>
    </source>
</evidence>
<keyword evidence="1" id="KW-0812">Transmembrane</keyword>
<gene>
    <name evidence="2" type="ordered locus">EBL_c20910</name>
</gene>
<reference evidence="2 3" key="1">
    <citation type="journal article" date="2012" name="J. Bacteriol.">
        <title>Complete genome sequence of the B12-producing Shimwellia blattae strain DSM 4481, isolated from a cockroach.</title>
        <authorList>
            <person name="Brzuszkiewicz E."/>
            <person name="Waschkowitz T."/>
            <person name="Wiezer A."/>
            <person name="Daniel R."/>
        </authorList>
    </citation>
    <scope>NUCLEOTIDE SEQUENCE [LARGE SCALE GENOMIC DNA]</scope>
    <source>
        <strain evidence="3">ATCC 29907 / DSM 4481 / JCM 1650 / NBRC 105725 / CDC 9005-74</strain>
    </source>
</reference>
<dbReference type="OrthoDB" id="7068840at2"/>
<dbReference type="HOGENOM" id="CLU_1359435_0_0_6"/>
<evidence type="ECO:0008006" key="4">
    <source>
        <dbReference type="Google" id="ProtNLM"/>
    </source>
</evidence>
<feature type="transmembrane region" description="Helical" evidence="1">
    <location>
        <begin position="158"/>
        <end position="181"/>
    </location>
</feature>
<dbReference type="KEGG" id="ebt:EBL_c20910"/>
<feature type="transmembrane region" description="Helical" evidence="1">
    <location>
        <begin position="130"/>
        <end position="146"/>
    </location>
</feature>